<name>A0A836C4Z5_9CHLO</name>
<organism evidence="5 6">
    <name type="scientific">Edaphochlamys debaryana</name>
    <dbReference type="NCBI Taxonomy" id="47281"/>
    <lineage>
        <taxon>Eukaryota</taxon>
        <taxon>Viridiplantae</taxon>
        <taxon>Chlorophyta</taxon>
        <taxon>core chlorophytes</taxon>
        <taxon>Chlorophyceae</taxon>
        <taxon>CS clade</taxon>
        <taxon>Chlamydomonadales</taxon>
        <taxon>Chlamydomonadales incertae sedis</taxon>
        <taxon>Edaphochlamys</taxon>
    </lineage>
</organism>
<reference evidence="5" key="1">
    <citation type="journal article" date="2020" name="bioRxiv">
        <title>Comparative genomics of Chlamydomonas.</title>
        <authorList>
            <person name="Craig R.J."/>
            <person name="Hasan A.R."/>
            <person name="Ness R.W."/>
            <person name="Keightley P.D."/>
        </authorList>
    </citation>
    <scope>NUCLEOTIDE SEQUENCE</scope>
    <source>
        <strain evidence="5">CCAP 11/70</strain>
    </source>
</reference>
<dbReference type="AlphaFoldDB" id="A0A836C4Z5"/>
<dbReference type="GO" id="GO:0016020">
    <property type="term" value="C:membrane"/>
    <property type="evidence" value="ECO:0007669"/>
    <property type="project" value="UniProtKB-SubCell"/>
</dbReference>
<keyword evidence="4" id="KW-0472">Membrane</keyword>
<comment type="subcellular location">
    <subcellularLocation>
        <location evidence="1">Membrane</location>
        <topology evidence="1">Multi-pass membrane protein</topology>
    </subcellularLocation>
</comment>
<evidence type="ECO:0000256" key="2">
    <source>
        <dbReference type="ARBA" id="ARBA00022692"/>
    </source>
</evidence>
<proteinExistence type="predicted"/>
<dbReference type="PANTHER" id="PTHR14154">
    <property type="entry name" value="UPF0041 BRAIN PROTEIN 44-RELATED"/>
    <property type="match status" value="1"/>
</dbReference>
<evidence type="ECO:0000256" key="4">
    <source>
        <dbReference type="ARBA" id="ARBA00023136"/>
    </source>
</evidence>
<evidence type="ECO:0000313" key="6">
    <source>
        <dbReference type="Proteomes" id="UP000612055"/>
    </source>
</evidence>
<keyword evidence="2" id="KW-0812">Transmembrane</keyword>
<accession>A0A836C4Z5</accession>
<dbReference type="SUPFAM" id="SSF103511">
    <property type="entry name" value="Chlorophyll a-b binding protein"/>
    <property type="match status" value="1"/>
</dbReference>
<protein>
    <submittedName>
        <fullName evidence="5">Uncharacterized protein</fullName>
    </submittedName>
</protein>
<sequence>MALRAAVATPFKVVSSRRSARRTIVRAAEPETPTPTPIVLPSGSDVKPQSLGEAMAFAGAAPERVNGRLAMLGVVAAIGAELATGESVLTQAAEVPVPLAILVVSLAVATLAPILKGANMKEAFGPLTPQAEVINGRAAMLGIAALLAVEVARGGAALL</sequence>
<dbReference type="EMBL" id="JAEHOE010000003">
    <property type="protein sequence ID" value="KAG2500696.1"/>
    <property type="molecule type" value="Genomic_DNA"/>
</dbReference>
<dbReference type="OrthoDB" id="544474at2759"/>
<keyword evidence="3" id="KW-1133">Transmembrane helix</keyword>
<comment type="caution">
    <text evidence="5">The sequence shown here is derived from an EMBL/GenBank/DDBJ whole genome shotgun (WGS) entry which is preliminary data.</text>
</comment>
<dbReference type="GO" id="GO:0009507">
    <property type="term" value="C:chloroplast"/>
    <property type="evidence" value="ECO:0007669"/>
    <property type="project" value="UniProtKB-SubCell"/>
</dbReference>
<keyword evidence="6" id="KW-1185">Reference proteome</keyword>
<evidence type="ECO:0000256" key="3">
    <source>
        <dbReference type="ARBA" id="ARBA00022989"/>
    </source>
</evidence>
<evidence type="ECO:0000256" key="1">
    <source>
        <dbReference type="ARBA" id="ARBA00004141"/>
    </source>
</evidence>
<dbReference type="Proteomes" id="UP000612055">
    <property type="component" value="Unassembled WGS sequence"/>
</dbReference>
<evidence type="ECO:0000313" key="5">
    <source>
        <dbReference type="EMBL" id="KAG2500696.1"/>
    </source>
</evidence>
<gene>
    <name evidence="5" type="ORF">HYH03_001462</name>
</gene>